<gene>
    <name evidence="2" type="ORF">RDB_LOCUS34801</name>
</gene>
<reference evidence="2" key="1">
    <citation type="submission" date="2021-01" db="EMBL/GenBank/DDBJ databases">
        <authorList>
            <person name="Kaushik A."/>
        </authorList>
    </citation>
    <scope>NUCLEOTIDE SEQUENCE</scope>
    <source>
        <strain evidence="2">AG4-RS23</strain>
    </source>
</reference>
<dbReference type="EMBL" id="CAJMWY010000538">
    <property type="protein sequence ID" value="CAE6437716.1"/>
    <property type="molecule type" value="Genomic_DNA"/>
</dbReference>
<evidence type="ECO:0000256" key="1">
    <source>
        <dbReference type="SAM" id="MobiDB-lite"/>
    </source>
</evidence>
<protein>
    <submittedName>
        <fullName evidence="2">Uncharacterized protein</fullName>
    </submittedName>
</protein>
<accession>A0A8H2Y427</accession>
<proteinExistence type="predicted"/>
<sequence>MRHVQNSLGARNNRTQTHPPPSLSATMPFSMRYHKRITIIPKFLYLNINGRHISFSAKIGDHITIHK</sequence>
<evidence type="ECO:0000313" key="3">
    <source>
        <dbReference type="Proteomes" id="UP000663861"/>
    </source>
</evidence>
<dbReference type="AlphaFoldDB" id="A0A8H2Y427"/>
<feature type="region of interest" description="Disordered" evidence="1">
    <location>
        <begin position="1"/>
        <end position="27"/>
    </location>
</feature>
<name>A0A8H2Y427_9AGAM</name>
<dbReference type="Proteomes" id="UP000663861">
    <property type="component" value="Unassembled WGS sequence"/>
</dbReference>
<organism evidence="2 3">
    <name type="scientific">Rhizoctonia solani</name>
    <dbReference type="NCBI Taxonomy" id="456999"/>
    <lineage>
        <taxon>Eukaryota</taxon>
        <taxon>Fungi</taxon>
        <taxon>Dikarya</taxon>
        <taxon>Basidiomycota</taxon>
        <taxon>Agaricomycotina</taxon>
        <taxon>Agaricomycetes</taxon>
        <taxon>Cantharellales</taxon>
        <taxon>Ceratobasidiaceae</taxon>
        <taxon>Rhizoctonia</taxon>
    </lineage>
</organism>
<evidence type="ECO:0000313" key="2">
    <source>
        <dbReference type="EMBL" id="CAE6437716.1"/>
    </source>
</evidence>
<comment type="caution">
    <text evidence="2">The sequence shown here is derived from an EMBL/GenBank/DDBJ whole genome shotgun (WGS) entry which is preliminary data.</text>
</comment>